<proteinExistence type="predicted"/>
<evidence type="ECO:0000256" key="1">
    <source>
        <dbReference type="SAM" id="SignalP"/>
    </source>
</evidence>
<name>A0ABR4P807_9HELO</name>
<feature type="signal peptide" evidence="1">
    <location>
        <begin position="1"/>
        <end position="24"/>
    </location>
</feature>
<evidence type="ECO:0000313" key="3">
    <source>
        <dbReference type="Proteomes" id="UP001629113"/>
    </source>
</evidence>
<sequence>MKTILNSVWAPIFTAIVLLGFATAQNSTCNDSSSYMPFYNASGSASTPGFRVNESYPATTWTWTRYVADVPDGPGTNNVHQTLGLQTSPLQNLSDAASLPYTGCLIALVGLSALENGTDDGTCTSVIGSDCVREIISVVNASAAGLSGAETGSSDSVSCPSLLDGLSSGCSNLWTATNNNQFLPNNFTNLSDPDCSNPVNKGNSNSTSGAFFGWGDSESTARGDFTVYDNVISTSTPIIVTTWLKATSNVTDIPSTVVTNSGWADTKLICLPANVIEAGSRNVTKPAADSAGRRVRMGSMVFTATLILIVLMA</sequence>
<protein>
    <submittedName>
        <fullName evidence="2">Uncharacterized protein</fullName>
    </submittedName>
</protein>
<accession>A0ABR4P807</accession>
<feature type="chain" id="PRO_5046741707" evidence="1">
    <location>
        <begin position="25"/>
        <end position="313"/>
    </location>
</feature>
<evidence type="ECO:0000313" key="2">
    <source>
        <dbReference type="EMBL" id="KAL3419448.1"/>
    </source>
</evidence>
<keyword evidence="1" id="KW-0732">Signal</keyword>
<keyword evidence="3" id="KW-1185">Reference proteome</keyword>
<dbReference type="EMBL" id="JBFCZG010000008">
    <property type="protein sequence ID" value="KAL3419448.1"/>
    <property type="molecule type" value="Genomic_DNA"/>
</dbReference>
<organism evidence="2 3">
    <name type="scientific">Phlyctema vagabunda</name>
    <dbReference type="NCBI Taxonomy" id="108571"/>
    <lineage>
        <taxon>Eukaryota</taxon>
        <taxon>Fungi</taxon>
        <taxon>Dikarya</taxon>
        <taxon>Ascomycota</taxon>
        <taxon>Pezizomycotina</taxon>
        <taxon>Leotiomycetes</taxon>
        <taxon>Helotiales</taxon>
        <taxon>Dermateaceae</taxon>
        <taxon>Phlyctema</taxon>
    </lineage>
</organism>
<gene>
    <name evidence="2" type="ORF">PVAG01_09670</name>
</gene>
<comment type="caution">
    <text evidence="2">The sequence shown here is derived from an EMBL/GenBank/DDBJ whole genome shotgun (WGS) entry which is preliminary data.</text>
</comment>
<dbReference type="Proteomes" id="UP001629113">
    <property type="component" value="Unassembled WGS sequence"/>
</dbReference>
<reference evidence="2 3" key="1">
    <citation type="submission" date="2024-06" db="EMBL/GenBank/DDBJ databases">
        <title>Complete genome of Phlyctema vagabunda strain 19-DSS-EL-015.</title>
        <authorList>
            <person name="Fiorenzani C."/>
        </authorList>
    </citation>
    <scope>NUCLEOTIDE SEQUENCE [LARGE SCALE GENOMIC DNA]</scope>
    <source>
        <strain evidence="2 3">19-DSS-EL-015</strain>
    </source>
</reference>